<evidence type="ECO:0000256" key="3">
    <source>
        <dbReference type="ARBA" id="ARBA00022989"/>
    </source>
</evidence>
<evidence type="ECO:0000256" key="4">
    <source>
        <dbReference type="ARBA" id="ARBA00023136"/>
    </source>
</evidence>
<keyword evidence="8" id="KW-1185">Reference proteome</keyword>
<dbReference type="OrthoDB" id="9810556at2"/>
<feature type="transmembrane region" description="Helical" evidence="5">
    <location>
        <begin position="129"/>
        <end position="149"/>
    </location>
</feature>
<feature type="transmembrane region" description="Helical" evidence="5">
    <location>
        <begin position="38"/>
        <end position="58"/>
    </location>
</feature>
<feature type="transmembrane region" description="Helical" evidence="5">
    <location>
        <begin position="186"/>
        <end position="206"/>
    </location>
</feature>
<dbReference type="Pfam" id="PF00892">
    <property type="entry name" value="EamA"/>
    <property type="match status" value="2"/>
</dbReference>
<dbReference type="PANTHER" id="PTHR32322:SF9">
    <property type="entry name" value="AMINO-ACID METABOLITE EFFLUX PUMP-RELATED"/>
    <property type="match status" value="1"/>
</dbReference>
<dbReference type="SUPFAM" id="SSF103481">
    <property type="entry name" value="Multidrug resistance efflux transporter EmrE"/>
    <property type="match status" value="2"/>
</dbReference>
<feature type="transmembrane region" description="Helical" evidence="5">
    <location>
        <begin position="249"/>
        <end position="269"/>
    </location>
</feature>
<comment type="subcellular location">
    <subcellularLocation>
        <location evidence="1">Membrane</location>
        <topology evidence="1">Multi-pass membrane protein</topology>
    </subcellularLocation>
</comment>
<dbReference type="InterPro" id="IPR000620">
    <property type="entry name" value="EamA_dom"/>
</dbReference>
<gene>
    <name evidence="7" type="primary">yijE</name>
    <name evidence="7" type="ORF">ROA7023_00044</name>
</gene>
<proteinExistence type="predicted"/>
<evidence type="ECO:0000256" key="5">
    <source>
        <dbReference type="SAM" id="Phobius"/>
    </source>
</evidence>
<dbReference type="InterPro" id="IPR037185">
    <property type="entry name" value="EmrE-like"/>
</dbReference>
<feature type="transmembrane region" description="Helical" evidence="5">
    <location>
        <begin position="12"/>
        <end position="32"/>
    </location>
</feature>
<evidence type="ECO:0000313" key="8">
    <source>
        <dbReference type="Proteomes" id="UP000193900"/>
    </source>
</evidence>
<evidence type="ECO:0000256" key="1">
    <source>
        <dbReference type="ARBA" id="ARBA00004141"/>
    </source>
</evidence>
<dbReference type="InterPro" id="IPR050638">
    <property type="entry name" value="AA-Vitamin_Transporters"/>
</dbReference>
<dbReference type="PANTHER" id="PTHR32322">
    <property type="entry name" value="INNER MEMBRANE TRANSPORTER"/>
    <property type="match status" value="1"/>
</dbReference>
<evidence type="ECO:0000256" key="2">
    <source>
        <dbReference type="ARBA" id="ARBA00022692"/>
    </source>
</evidence>
<feature type="domain" description="EamA" evidence="6">
    <location>
        <begin position="14"/>
        <end position="142"/>
    </location>
</feature>
<feature type="transmembrane region" description="Helical" evidence="5">
    <location>
        <begin position="70"/>
        <end position="90"/>
    </location>
</feature>
<sequence length="306" mass="32388">MTQQTLTPRAWAELLLLSVIWGASFLSIRIALNEIGPFWVVAHRTFWAALVMWSVVALRRLPLPRGRSVWVGFLVMGLINNVLPFTLMAWGQLHIPTGLTSILNATTAIWAVILAALVFADERLTLRKALGVTTGFAGAAVAIGLATLARFDITSLAQLAVLAGTLCYALATIWARIRLRGVRAEVAAAGTLAMSAAMSVPLALLFEGPPDLSLAPQTIAAIAYYACVSTAFAYVLYYRVLGMAGSGNVALCTLLIPPTAIVLGAVVLGEDLAPRAYAGFVLLAGGLLILNGFLLPRPRVTPPSSP</sequence>
<reference evidence="7 8" key="1">
    <citation type="submission" date="2017-03" db="EMBL/GenBank/DDBJ databases">
        <authorList>
            <person name="Afonso C.L."/>
            <person name="Miller P.J."/>
            <person name="Scott M.A."/>
            <person name="Spackman E."/>
            <person name="Goraichik I."/>
            <person name="Dimitrov K.M."/>
            <person name="Suarez D.L."/>
            <person name="Swayne D.E."/>
        </authorList>
    </citation>
    <scope>NUCLEOTIDE SEQUENCE [LARGE SCALE GENOMIC DNA]</scope>
    <source>
        <strain evidence="7 8">CECT 7023</strain>
    </source>
</reference>
<keyword evidence="4 5" id="KW-0472">Membrane</keyword>
<dbReference type="AlphaFoldDB" id="A0A1Y5RCV9"/>
<feature type="transmembrane region" description="Helical" evidence="5">
    <location>
        <begin position="218"/>
        <end position="237"/>
    </location>
</feature>
<accession>A0A1Y5RCV9</accession>
<dbReference type="Proteomes" id="UP000193900">
    <property type="component" value="Unassembled WGS sequence"/>
</dbReference>
<organism evidence="7 8">
    <name type="scientific">Roseisalinus antarcticus</name>
    <dbReference type="NCBI Taxonomy" id="254357"/>
    <lineage>
        <taxon>Bacteria</taxon>
        <taxon>Pseudomonadati</taxon>
        <taxon>Pseudomonadota</taxon>
        <taxon>Alphaproteobacteria</taxon>
        <taxon>Rhodobacterales</taxon>
        <taxon>Roseobacteraceae</taxon>
        <taxon>Roseisalinus</taxon>
    </lineage>
</organism>
<feature type="domain" description="EamA" evidence="6">
    <location>
        <begin position="158"/>
        <end position="291"/>
    </location>
</feature>
<dbReference type="GO" id="GO:0016020">
    <property type="term" value="C:membrane"/>
    <property type="evidence" value="ECO:0007669"/>
    <property type="project" value="UniProtKB-SubCell"/>
</dbReference>
<name>A0A1Y5RCV9_9RHOB</name>
<keyword evidence="2 5" id="KW-0812">Transmembrane</keyword>
<feature type="transmembrane region" description="Helical" evidence="5">
    <location>
        <begin position="155"/>
        <end position="174"/>
    </location>
</feature>
<feature type="transmembrane region" description="Helical" evidence="5">
    <location>
        <begin position="102"/>
        <end position="120"/>
    </location>
</feature>
<evidence type="ECO:0000259" key="6">
    <source>
        <dbReference type="Pfam" id="PF00892"/>
    </source>
</evidence>
<keyword evidence="3 5" id="KW-1133">Transmembrane helix</keyword>
<evidence type="ECO:0000313" key="7">
    <source>
        <dbReference type="EMBL" id="SLN13256.1"/>
    </source>
</evidence>
<protein>
    <submittedName>
        <fullName evidence="7">Putative inner membrane transporter yiJE</fullName>
    </submittedName>
</protein>
<dbReference type="RefSeq" id="WP_085876990.1">
    <property type="nucleotide sequence ID" value="NZ_FWFZ01000001.1"/>
</dbReference>
<feature type="transmembrane region" description="Helical" evidence="5">
    <location>
        <begin position="275"/>
        <end position="295"/>
    </location>
</feature>
<dbReference type="EMBL" id="FWFZ01000001">
    <property type="protein sequence ID" value="SLN13256.1"/>
    <property type="molecule type" value="Genomic_DNA"/>
</dbReference>